<name>A0ABW6V7J5_MICFU</name>
<dbReference type="EMBL" id="JBIAXI010000012">
    <property type="protein sequence ID" value="MFF4775294.1"/>
    <property type="molecule type" value="Genomic_DNA"/>
</dbReference>
<reference evidence="5 6" key="1">
    <citation type="submission" date="2024-10" db="EMBL/GenBank/DDBJ databases">
        <title>The Natural Products Discovery Center: Release of the First 8490 Sequenced Strains for Exploring Actinobacteria Biosynthetic Diversity.</title>
        <authorList>
            <person name="Kalkreuter E."/>
            <person name="Kautsar S.A."/>
            <person name="Yang D."/>
            <person name="Bader C.D."/>
            <person name="Teijaro C.N."/>
            <person name="Fluegel L."/>
            <person name="Davis C.M."/>
            <person name="Simpson J.R."/>
            <person name="Lauterbach L."/>
            <person name="Steele A.D."/>
            <person name="Gui C."/>
            <person name="Meng S."/>
            <person name="Li G."/>
            <person name="Viehrig K."/>
            <person name="Ye F."/>
            <person name="Su P."/>
            <person name="Kiefer A.F."/>
            <person name="Nichols A."/>
            <person name="Cepeda A.J."/>
            <person name="Yan W."/>
            <person name="Fan B."/>
            <person name="Jiang Y."/>
            <person name="Adhikari A."/>
            <person name="Zheng C.-J."/>
            <person name="Schuster L."/>
            <person name="Cowan T.M."/>
            <person name="Smanski M.J."/>
            <person name="Chevrette M.G."/>
            <person name="De Carvalho L.P.S."/>
            <person name="Shen B."/>
        </authorList>
    </citation>
    <scope>NUCLEOTIDE SEQUENCE [LARGE SCALE GENOMIC DNA]</scope>
    <source>
        <strain evidence="5 6">NPDC001281</strain>
    </source>
</reference>
<sequence>MRLLPPGPPMIPPDVFYAGLHKVIAAAAGFITDSEGRVLLVKPNYRDHWGWPGGHVDEGESPEAACGRELREELGLSLPVGPLLVVNWVDPLDDRPMPLVHFLFDCGTLADGDGIVLQEEELDGFGFFTAREADALMPSYLAARLRAAQAARTAGTVVYLSP</sequence>
<keyword evidence="2" id="KW-0378">Hydrolase</keyword>
<organism evidence="5 6">
    <name type="scientific">Microtetraspora fusca</name>
    <dbReference type="NCBI Taxonomy" id="1997"/>
    <lineage>
        <taxon>Bacteria</taxon>
        <taxon>Bacillati</taxon>
        <taxon>Actinomycetota</taxon>
        <taxon>Actinomycetes</taxon>
        <taxon>Streptosporangiales</taxon>
        <taxon>Streptosporangiaceae</taxon>
        <taxon>Microtetraspora</taxon>
    </lineage>
</organism>
<evidence type="ECO:0000256" key="2">
    <source>
        <dbReference type="ARBA" id="ARBA00022801"/>
    </source>
</evidence>
<comment type="caution">
    <text evidence="5">The sequence shown here is derived from an EMBL/GenBank/DDBJ whole genome shotgun (WGS) entry which is preliminary data.</text>
</comment>
<dbReference type="RefSeq" id="WP_218006756.1">
    <property type="nucleotide sequence ID" value="NZ_BBYK01000039.1"/>
</dbReference>
<accession>A0ABW6V7J5</accession>
<gene>
    <name evidence="5" type="ORF">ACFY05_20790</name>
</gene>
<dbReference type="Proteomes" id="UP001602119">
    <property type="component" value="Unassembled WGS sequence"/>
</dbReference>
<evidence type="ECO:0000313" key="5">
    <source>
        <dbReference type="EMBL" id="MFF4775294.1"/>
    </source>
</evidence>
<evidence type="ECO:0000259" key="4">
    <source>
        <dbReference type="PROSITE" id="PS51462"/>
    </source>
</evidence>
<evidence type="ECO:0000256" key="1">
    <source>
        <dbReference type="ARBA" id="ARBA00001946"/>
    </source>
</evidence>
<dbReference type="PANTHER" id="PTHR43046">
    <property type="entry name" value="GDP-MANNOSE MANNOSYL HYDROLASE"/>
    <property type="match status" value="1"/>
</dbReference>
<evidence type="ECO:0000256" key="3">
    <source>
        <dbReference type="ARBA" id="ARBA00022842"/>
    </source>
</evidence>
<dbReference type="PROSITE" id="PS51462">
    <property type="entry name" value="NUDIX"/>
    <property type="match status" value="1"/>
</dbReference>
<dbReference type="Pfam" id="PF00293">
    <property type="entry name" value="NUDIX"/>
    <property type="match status" value="1"/>
</dbReference>
<dbReference type="InterPro" id="IPR000086">
    <property type="entry name" value="NUDIX_hydrolase_dom"/>
</dbReference>
<dbReference type="InterPro" id="IPR020084">
    <property type="entry name" value="NUDIX_hydrolase_CS"/>
</dbReference>
<comment type="cofactor">
    <cofactor evidence="1">
        <name>Mg(2+)</name>
        <dbReference type="ChEBI" id="CHEBI:18420"/>
    </cofactor>
</comment>
<dbReference type="PANTHER" id="PTHR43046:SF12">
    <property type="entry name" value="GDP-MANNOSE MANNOSYL HYDROLASE"/>
    <property type="match status" value="1"/>
</dbReference>
<feature type="domain" description="Nudix hydrolase" evidence="4">
    <location>
        <begin position="21"/>
        <end position="150"/>
    </location>
</feature>
<dbReference type="CDD" id="cd18876">
    <property type="entry name" value="NUDIX_Hydrolase"/>
    <property type="match status" value="1"/>
</dbReference>
<proteinExistence type="predicted"/>
<dbReference type="PROSITE" id="PS00893">
    <property type="entry name" value="NUDIX_BOX"/>
    <property type="match status" value="1"/>
</dbReference>
<protein>
    <submittedName>
        <fullName evidence="5">NUDIX domain-containing protein</fullName>
    </submittedName>
</protein>
<evidence type="ECO:0000313" key="6">
    <source>
        <dbReference type="Proteomes" id="UP001602119"/>
    </source>
</evidence>
<keyword evidence="3" id="KW-0460">Magnesium</keyword>
<keyword evidence="6" id="KW-1185">Reference proteome</keyword>